<gene>
    <name evidence="1" type="ORF">S03H2_61280</name>
</gene>
<dbReference type="EMBL" id="BARU01039550">
    <property type="protein sequence ID" value="GAH82320.1"/>
    <property type="molecule type" value="Genomic_DNA"/>
</dbReference>
<organism evidence="1">
    <name type="scientific">marine sediment metagenome</name>
    <dbReference type="NCBI Taxonomy" id="412755"/>
    <lineage>
        <taxon>unclassified sequences</taxon>
        <taxon>metagenomes</taxon>
        <taxon>ecological metagenomes</taxon>
    </lineage>
</organism>
<evidence type="ECO:0008006" key="2">
    <source>
        <dbReference type="Google" id="ProtNLM"/>
    </source>
</evidence>
<evidence type="ECO:0000313" key="1">
    <source>
        <dbReference type="EMBL" id="GAH82320.1"/>
    </source>
</evidence>
<feature type="non-terminal residue" evidence="1">
    <location>
        <position position="1"/>
    </location>
</feature>
<comment type="caution">
    <text evidence="1">The sequence shown here is derived from an EMBL/GenBank/DDBJ whole genome shotgun (WGS) entry which is preliminary data.</text>
</comment>
<accession>X1JLH5</accession>
<reference evidence="1" key="1">
    <citation type="journal article" date="2014" name="Front. Microbiol.">
        <title>High frequency of phylogenetically diverse reductive dehalogenase-homologous genes in deep subseafloor sedimentary metagenomes.</title>
        <authorList>
            <person name="Kawai M."/>
            <person name="Futagami T."/>
            <person name="Toyoda A."/>
            <person name="Takaki Y."/>
            <person name="Nishi S."/>
            <person name="Hori S."/>
            <person name="Arai W."/>
            <person name="Tsubouchi T."/>
            <person name="Morono Y."/>
            <person name="Uchiyama I."/>
            <person name="Ito T."/>
            <person name="Fujiyama A."/>
            <person name="Inagaki F."/>
            <person name="Takami H."/>
        </authorList>
    </citation>
    <scope>NUCLEOTIDE SEQUENCE</scope>
    <source>
        <strain evidence="1">Expedition CK06-06</strain>
    </source>
</reference>
<protein>
    <recommendedName>
        <fullName evidence="2">Gfo/Idh/MocA-like oxidoreductase C-terminal domain-containing protein</fullName>
    </recommendedName>
</protein>
<sequence>DPNIFGGSVRLFKAGNKDWMDIPLYYGYSENVRGIGVADMAYAIQYNRPHRANGNMAYHILDVMLALEESSALGKSYKVESSCEKPKALPVGLKEGYLDE</sequence>
<dbReference type="AlphaFoldDB" id="X1JLH5"/>
<proteinExistence type="predicted"/>
<name>X1JLH5_9ZZZZ</name>